<dbReference type="InterPro" id="IPR056138">
    <property type="entry name" value="DUF7721"/>
</dbReference>
<dbReference type="Pfam" id="PF24845">
    <property type="entry name" value="DUF7721"/>
    <property type="match status" value="1"/>
</dbReference>
<feature type="compositionally biased region" description="Low complexity" evidence="1">
    <location>
        <begin position="145"/>
        <end position="163"/>
    </location>
</feature>
<keyword evidence="4" id="KW-1185">Reference proteome</keyword>
<organism evidence="3 4">
    <name type="scientific">Cytospora mali</name>
    <name type="common">Apple Valsa canker fungus</name>
    <name type="synonym">Valsa mali</name>
    <dbReference type="NCBI Taxonomy" id="578113"/>
    <lineage>
        <taxon>Eukaryota</taxon>
        <taxon>Fungi</taxon>
        <taxon>Dikarya</taxon>
        <taxon>Ascomycota</taxon>
        <taxon>Pezizomycotina</taxon>
        <taxon>Sordariomycetes</taxon>
        <taxon>Sordariomycetidae</taxon>
        <taxon>Diaporthales</taxon>
        <taxon>Cytosporaceae</taxon>
        <taxon>Cytospora</taxon>
    </lineage>
</organism>
<feature type="region of interest" description="Disordered" evidence="1">
    <location>
        <begin position="143"/>
        <end position="163"/>
    </location>
</feature>
<name>A0A194VGJ2_CYTMA</name>
<evidence type="ECO:0000313" key="3">
    <source>
        <dbReference type="EMBL" id="KUI62994.1"/>
    </source>
</evidence>
<feature type="region of interest" description="Disordered" evidence="1">
    <location>
        <begin position="1"/>
        <end position="55"/>
    </location>
</feature>
<accession>A0A194VGJ2</accession>
<gene>
    <name evidence="3" type="ORF">VP1G_10115</name>
</gene>
<protein>
    <recommendedName>
        <fullName evidence="2">DUF7721 domain-containing protein</fullName>
    </recommendedName>
</protein>
<evidence type="ECO:0000313" key="4">
    <source>
        <dbReference type="Proteomes" id="UP000078576"/>
    </source>
</evidence>
<dbReference type="PANTHER" id="PTHR39477">
    <property type="entry name" value="CHROMOSOME 8, WHOLE GENOME SHOTGUN SEQUENCE"/>
    <property type="match status" value="1"/>
</dbReference>
<evidence type="ECO:0000259" key="2">
    <source>
        <dbReference type="Pfam" id="PF24845"/>
    </source>
</evidence>
<sequence>MSYEDRNEQPEFGSGSYGSSGQLPPRGHVPRGDDDEDLSGAAEHASRNAGGSGDRDLFSSILGNFVGNKSQLANEEIDEQAAVSHHKKFFGGEDDGASEADSGSMGNAAALQALKMFTGGSGSGGSSQSEFIGLAMSEASKLFEQQGSQGRVSSGSSKESAVQQAGEMALKMYMKSKVGGSGGGSSGLMSLASRFM</sequence>
<reference evidence="4" key="1">
    <citation type="submission" date="2014-12" db="EMBL/GenBank/DDBJ databases">
        <title>Genome Sequence of Valsa Canker Pathogens Uncovers a Specific Adaption of Colonization on Woody Bark.</title>
        <authorList>
            <person name="Yin Z."/>
            <person name="Liu H."/>
            <person name="Gao X."/>
            <person name="Li Z."/>
            <person name="Song N."/>
            <person name="Ke X."/>
            <person name="Dai Q."/>
            <person name="Wu Y."/>
            <person name="Sun Y."/>
            <person name="Xu J.-R."/>
            <person name="Kang Z.K."/>
            <person name="Wang L."/>
            <person name="Huang L."/>
        </authorList>
    </citation>
    <scope>NUCLEOTIDE SEQUENCE [LARGE SCALE GENOMIC DNA]</scope>
    <source>
        <strain evidence="4">SXYL134</strain>
    </source>
</reference>
<proteinExistence type="predicted"/>
<evidence type="ECO:0000256" key="1">
    <source>
        <dbReference type="SAM" id="MobiDB-lite"/>
    </source>
</evidence>
<dbReference type="EMBL" id="KN714849">
    <property type="protein sequence ID" value="KUI62994.1"/>
    <property type="molecule type" value="Genomic_DNA"/>
</dbReference>
<dbReference type="PANTHER" id="PTHR39477:SF1">
    <property type="entry name" value="BETA-FLANKING PROTEIN"/>
    <property type="match status" value="1"/>
</dbReference>
<feature type="domain" description="DUF7721" evidence="2">
    <location>
        <begin position="37"/>
        <end position="121"/>
    </location>
</feature>
<dbReference type="Proteomes" id="UP000078576">
    <property type="component" value="Unassembled WGS sequence"/>
</dbReference>
<dbReference type="OrthoDB" id="2290255at2759"/>
<dbReference type="AlphaFoldDB" id="A0A194VGJ2"/>